<feature type="compositionally biased region" description="Polar residues" evidence="1">
    <location>
        <begin position="307"/>
        <end position="322"/>
    </location>
</feature>
<feature type="compositionally biased region" description="Basic and acidic residues" evidence="1">
    <location>
        <begin position="345"/>
        <end position="368"/>
    </location>
</feature>
<dbReference type="Proteomes" id="UP000076078">
    <property type="component" value="Unassembled WGS sequence"/>
</dbReference>
<proteinExistence type="predicted"/>
<protein>
    <submittedName>
        <fullName evidence="2">Uncharacterized protein</fullName>
    </submittedName>
</protein>
<dbReference type="FunCoup" id="A0A152A327">
    <property type="interactions" value="425"/>
</dbReference>
<comment type="caution">
    <text evidence="2">The sequence shown here is derived from an EMBL/GenBank/DDBJ whole genome shotgun (WGS) entry which is preliminary data.</text>
</comment>
<keyword evidence="3" id="KW-1185">Reference proteome</keyword>
<gene>
    <name evidence="2" type="ORF">DLAC_02632</name>
</gene>
<dbReference type="OrthoDB" id="20048at2759"/>
<evidence type="ECO:0000256" key="1">
    <source>
        <dbReference type="SAM" id="MobiDB-lite"/>
    </source>
</evidence>
<accession>A0A152A327</accession>
<evidence type="ECO:0000313" key="3">
    <source>
        <dbReference type="Proteomes" id="UP000076078"/>
    </source>
</evidence>
<dbReference type="Gene3D" id="3.90.228.10">
    <property type="match status" value="1"/>
</dbReference>
<feature type="region of interest" description="Disordered" evidence="1">
    <location>
        <begin position="307"/>
        <end position="368"/>
    </location>
</feature>
<feature type="compositionally biased region" description="Low complexity" evidence="1">
    <location>
        <begin position="323"/>
        <end position="334"/>
    </location>
</feature>
<reference evidence="2 3" key="1">
    <citation type="submission" date="2015-12" db="EMBL/GenBank/DDBJ databases">
        <title>Dictyostelia acquired genes for synthesis and detection of signals that induce cell-type specialization by lateral gene transfer from prokaryotes.</title>
        <authorList>
            <person name="Gloeckner G."/>
            <person name="Schaap P."/>
        </authorList>
    </citation>
    <scope>NUCLEOTIDE SEQUENCE [LARGE SCALE GENOMIC DNA]</scope>
    <source>
        <strain evidence="2 3">TK</strain>
    </source>
</reference>
<dbReference type="EMBL" id="LODT01000013">
    <property type="protein sequence ID" value="KYR00609.1"/>
    <property type="molecule type" value="Genomic_DNA"/>
</dbReference>
<evidence type="ECO:0000313" key="2">
    <source>
        <dbReference type="EMBL" id="KYR00609.1"/>
    </source>
</evidence>
<dbReference type="OMA" id="MLVEVNY"/>
<name>A0A152A327_TIELA</name>
<dbReference type="AlphaFoldDB" id="A0A152A327"/>
<dbReference type="InParanoid" id="A0A152A327"/>
<sequence>MNYGNLLERLNVKIQPLEKSKSEYKLIESAIESGQHRQEDFKIECIDAFTASRKKDKERSCEYEKTCLLWYGCLNSSVAAKISKGINKSYNKYTKYPAISLWDNVVACSKNIGMFNFENRQHNTGILMLCEVNYSHTVVPVHVNIDREKSADYLKYYEEYDEDQDTDDELTDNEITNTKKMIDDSYSFPFDNFYNQQQKFELKLKHHFTEESLLNKLVYCKDFNDDLEPGQLMKLSGAYSPPQNAKQNNIKIPIGNPVPSPLVQYTGWINGFLKVYDSFNHYLVSKSSQLKLKYLVIIRTSKLENNVNNKTPATTTKQTKSVSNSNNNNSNNNNIWDKVLTTKKRNFDDFNESNKEQDESNKDIKKKK</sequence>
<organism evidence="2 3">
    <name type="scientific">Tieghemostelium lacteum</name>
    <name type="common">Slime mold</name>
    <name type="synonym">Dictyostelium lacteum</name>
    <dbReference type="NCBI Taxonomy" id="361077"/>
    <lineage>
        <taxon>Eukaryota</taxon>
        <taxon>Amoebozoa</taxon>
        <taxon>Evosea</taxon>
        <taxon>Eumycetozoa</taxon>
        <taxon>Dictyostelia</taxon>
        <taxon>Dictyosteliales</taxon>
        <taxon>Raperosteliaceae</taxon>
        <taxon>Tieghemostelium</taxon>
    </lineage>
</organism>